<dbReference type="PROSITE" id="PS50830">
    <property type="entry name" value="TNASE_3"/>
    <property type="match status" value="1"/>
</dbReference>
<dbReference type="InterPro" id="IPR016071">
    <property type="entry name" value="Staphylococal_nuclease_OB-fold"/>
</dbReference>
<accession>A0A124FYK9</accession>
<gene>
    <name evidence="6" type="ORF">XD94_0432</name>
</gene>
<organism evidence="6 7">
    <name type="scientific">Mesotoga prima</name>
    <dbReference type="NCBI Taxonomy" id="1184387"/>
    <lineage>
        <taxon>Bacteria</taxon>
        <taxon>Thermotogati</taxon>
        <taxon>Thermotogota</taxon>
        <taxon>Thermotogae</taxon>
        <taxon>Kosmotogales</taxon>
        <taxon>Kosmotogaceae</taxon>
        <taxon>Mesotoga</taxon>
    </lineage>
</organism>
<dbReference type="GO" id="GO:0004519">
    <property type="term" value="F:endonuclease activity"/>
    <property type="evidence" value="ECO:0007669"/>
    <property type="project" value="UniProtKB-KW"/>
</dbReference>
<keyword evidence="3" id="KW-0378">Hydrolase</keyword>
<dbReference type="Gene3D" id="2.40.50.90">
    <property type="match status" value="1"/>
</dbReference>
<evidence type="ECO:0000256" key="1">
    <source>
        <dbReference type="ARBA" id="ARBA00022722"/>
    </source>
</evidence>
<dbReference type="EMBL" id="LGGP01000051">
    <property type="protein sequence ID" value="KUK81520.1"/>
    <property type="molecule type" value="Genomic_DNA"/>
</dbReference>
<dbReference type="Pfam" id="PF00565">
    <property type="entry name" value="SNase"/>
    <property type="match status" value="1"/>
</dbReference>
<proteinExistence type="predicted"/>
<dbReference type="PANTHER" id="PTHR12302:SF3">
    <property type="entry name" value="SERINE_THREONINE-PROTEIN KINASE 31"/>
    <property type="match status" value="1"/>
</dbReference>
<comment type="caution">
    <text evidence="6">The sequence shown here is derived from an EMBL/GenBank/DDBJ whole genome shotgun (WGS) entry which is preliminary data.</text>
</comment>
<evidence type="ECO:0000256" key="2">
    <source>
        <dbReference type="ARBA" id="ARBA00022759"/>
    </source>
</evidence>
<evidence type="ECO:0000313" key="7">
    <source>
        <dbReference type="Proteomes" id="UP000054092"/>
    </source>
</evidence>
<dbReference type="AlphaFoldDB" id="A0A124FYK9"/>
<dbReference type="PROSITE" id="PS51257">
    <property type="entry name" value="PROKAR_LIPOPROTEIN"/>
    <property type="match status" value="1"/>
</dbReference>
<evidence type="ECO:0000256" key="4">
    <source>
        <dbReference type="SAM" id="SignalP"/>
    </source>
</evidence>
<dbReference type="Proteomes" id="UP000054092">
    <property type="component" value="Unassembled WGS sequence"/>
</dbReference>
<dbReference type="SUPFAM" id="SSF50199">
    <property type="entry name" value="Staphylococcal nuclease"/>
    <property type="match status" value="1"/>
</dbReference>
<keyword evidence="2" id="KW-0255">Endonuclease</keyword>
<dbReference type="GO" id="GO:0016787">
    <property type="term" value="F:hydrolase activity"/>
    <property type="evidence" value="ECO:0007669"/>
    <property type="project" value="UniProtKB-KW"/>
</dbReference>
<dbReference type="InterPro" id="IPR035437">
    <property type="entry name" value="SNase_OB-fold_sf"/>
</dbReference>
<protein>
    <submittedName>
        <fullName evidence="6">Nuclease (SNase domain protein)</fullName>
    </submittedName>
</protein>
<dbReference type="PATRIC" id="fig|1184387.3.peg.761"/>
<feature type="chain" id="PRO_5007171879" evidence="4">
    <location>
        <begin position="23"/>
        <end position="273"/>
    </location>
</feature>
<keyword evidence="4" id="KW-0732">Signal</keyword>
<dbReference type="PANTHER" id="PTHR12302">
    <property type="entry name" value="EBNA2 BINDING PROTEIN P100"/>
    <property type="match status" value="1"/>
</dbReference>
<feature type="domain" description="TNase-like" evidence="5">
    <location>
        <begin position="26"/>
        <end position="155"/>
    </location>
</feature>
<evidence type="ECO:0000313" key="6">
    <source>
        <dbReference type="EMBL" id="KUK81520.1"/>
    </source>
</evidence>
<evidence type="ECO:0000259" key="5">
    <source>
        <dbReference type="PROSITE" id="PS50830"/>
    </source>
</evidence>
<name>A0A124FYK9_9BACT</name>
<reference evidence="7" key="1">
    <citation type="journal article" date="2015" name="MBio">
        <title>Genome-Resolved Metagenomic Analysis Reveals Roles for Candidate Phyla and Other Microbial Community Members in Biogeochemical Transformations in Oil Reservoirs.</title>
        <authorList>
            <person name="Hu P."/>
            <person name="Tom L."/>
            <person name="Singh A."/>
            <person name="Thomas B.C."/>
            <person name="Baker B.J."/>
            <person name="Piceno Y.M."/>
            <person name="Andersen G.L."/>
            <person name="Banfield J.F."/>
        </authorList>
    </citation>
    <scope>NUCLEOTIDE SEQUENCE [LARGE SCALE GENOMIC DNA]</scope>
</reference>
<feature type="signal peptide" evidence="4">
    <location>
        <begin position="1"/>
        <end position="22"/>
    </location>
</feature>
<dbReference type="SMART" id="SM00318">
    <property type="entry name" value="SNc"/>
    <property type="match status" value="1"/>
</dbReference>
<sequence>MKRRAALAMASLLLIALLLLQACDRSRLVTTVTSVIDGDSITVKALKGTVRLIGIDAPETRSGSKPAGQFADEAKDYLEMITRESGKVTLELHGKDTYGRHLAYLFDSEGTLINSDIVRQGLARPLTYEDTSHYSSEIRNAYREAFRSRRGIFTFYDQSPVFDASIVRGNLYSYQSGGFLGRVIWVEFEVTSVNGLTLVGDDIVVRIRSEEASLFALDQADLQVLYRKRIRVYGEVWQDTSGKALMLIRDPGIEIIGVAQLAKTLPLLALGAF</sequence>
<keyword evidence="1" id="KW-0540">Nuclease</keyword>
<evidence type="ECO:0000256" key="3">
    <source>
        <dbReference type="ARBA" id="ARBA00022801"/>
    </source>
</evidence>